<accession>A0A3M9Y7Z8</accession>
<feature type="compositionally biased region" description="Polar residues" evidence="11">
    <location>
        <begin position="1530"/>
        <end position="1541"/>
    </location>
</feature>
<feature type="compositionally biased region" description="Low complexity" evidence="11">
    <location>
        <begin position="488"/>
        <end position="538"/>
    </location>
</feature>
<evidence type="ECO:0000259" key="12">
    <source>
        <dbReference type="Pfam" id="PF12931"/>
    </source>
</evidence>
<feature type="region of interest" description="Disordered" evidence="11">
    <location>
        <begin position="1503"/>
        <end position="1541"/>
    </location>
</feature>
<keyword evidence="6 10" id="KW-0653">Protein transport</keyword>
<name>A0A3M9Y7Z8_9PEZI</name>
<feature type="region of interest" description="Disordered" evidence="11">
    <location>
        <begin position="1"/>
        <end position="164"/>
    </location>
</feature>
<comment type="subcellular location">
    <subcellularLocation>
        <location evidence="1">Endoplasmic reticulum membrane</location>
        <topology evidence="1">Peripheral membrane protein</topology>
        <orientation evidence="1">Cytoplasmic side</orientation>
    </subcellularLocation>
</comment>
<comment type="function">
    <text evidence="9 10">Involved in the initiation of assembly of the COPII coat required for the formation of transport vesicles from the endoplasmic reticulum (ER) and the selection of cargo molecules. Also involved in autophagy.</text>
</comment>
<dbReference type="GO" id="GO:0016192">
    <property type="term" value="P:vesicle-mediated transport"/>
    <property type="evidence" value="ECO:0007669"/>
    <property type="project" value="UniProtKB-KW"/>
</dbReference>
<feature type="compositionally biased region" description="Low complexity" evidence="11">
    <location>
        <begin position="52"/>
        <end position="61"/>
    </location>
</feature>
<feature type="region of interest" description="Disordered" evidence="11">
    <location>
        <begin position="359"/>
        <end position="1017"/>
    </location>
</feature>
<dbReference type="EMBL" id="RBVV01000054">
    <property type="protein sequence ID" value="RNJ56617.1"/>
    <property type="molecule type" value="Genomic_DNA"/>
</dbReference>
<evidence type="ECO:0000259" key="13">
    <source>
        <dbReference type="Pfam" id="PF12932"/>
    </source>
</evidence>
<dbReference type="GO" id="GO:0070973">
    <property type="term" value="P:protein localization to endoplasmic reticulum exit site"/>
    <property type="evidence" value="ECO:0007669"/>
    <property type="project" value="TreeGrafter"/>
</dbReference>
<keyword evidence="15" id="KW-1185">Reference proteome</keyword>
<feature type="compositionally biased region" description="Polar residues" evidence="11">
    <location>
        <begin position="923"/>
        <end position="933"/>
    </location>
</feature>
<evidence type="ECO:0000256" key="1">
    <source>
        <dbReference type="ARBA" id="ARBA00004397"/>
    </source>
</evidence>
<dbReference type="Proteomes" id="UP000267145">
    <property type="component" value="Unassembled WGS sequence"/>
</dbReference>
<dbReference type="GeneID" id="39610795"/>
<feature type="compositionally biased region" description="Basic and acidic residues" evidence="11">
    <location>
        <begin position="339"/>
        <end position="352"/>
    </location>
</feature>
<dbReference type="InterPro" id="IPR024340">
    <property type="entry name" value="Sec16_CCD"/>
</dbReference>
<feature type="region of interest" description="Disordered" evidence="11">
    <location>
        <begin position="179"/>
        <end position="232"/>
    </location>
</feature>
<dbReference type="Pfam" id="PF12932">
    <property type="entry name" value="Sec16"/>
    <property type="match status" value="1"/>
</dbReference>
<keyword evidence="8 10" id="KW-0472">Membrane</keyword>
<dbReference type="GO" id="GO:0007030">
    <property type="term" value="P:Golgi organization"/>
    <property type="evidence" value="ECO:0007669"/>
    <property type="project" value="TreeGrafter"/>
</dbReference>
<dbReference type="InterPro" id="IPR024298">
    <property type="entry name" value="Sec16_Sec23-bd"/>
</dbReference>
<evidence type="ECO:0000256" key="9">
    <source>
        <dbReference type="ARBA" id="ARBA00024687"/>
    </source>
</evidence>
<reference evidence="14 15" key="1">
    <citation type="submission" date="2018-10" db="EMBL/GenBank/DDBJ databases">
        <title>Genome sequence of Verticillium nonalfalfae VnAa140.</title>
        <authorList>
            <person name="Stajich J.E."/>
            <person name="Kasson M.T."/>
        </authorList>
    </citation>
    <scope>NUCLEOTIDE SEQUENCE [LARGE SCALE GENOMIC DNA]</scope>
    <source>
        <strain evidence="14 15">VnAa140</strain>
    </source>
</reference>
<feature type="region of interest" description="Disordered" evidence="11">
    <location>
        <begin position="1568"/>
        <end position="2005"/>
    </location>
</feature>
<feature type="compositionally biased region" description="Polar residues" evidence="11">
    <location>
        <begin position="1611"/>
        <end position="1630"/>
    </location>
</feature>
<feature type="compositionally biased region" description="Low complexity" evidence="11">
    <location>
        <begin position="961"/>
        <end position="990"/>
    </location>
</feature>
<evidence type="ECO:0000256" key="2">
    <source>
        <dbReference type="ARBA" id="ARBA00005927"/>
    </source>
</evidence>
<feature type="compositionally biased region" description="Acidic residues" evidence="11">
    <location>
        <begin position="412"/>
        <end position="425"/>
    </location>
</feature>
<dbReference type="GO" id="GO:0005789">
    <property type="term" value="C:endoplasmic reticulum membrane"/>
    <property type="evidence" value="ECO:0007669"/>
    <property type="project" value="UniProtKB-SubCell"/>
</dbReference>
<feature type="compositionally biased region" description="Polar residues" evidence="11">
    <location>
        <begin position="741"/>
        <end position="757"/>
    </location>
</feature>
<feature type="compositionally biased region" description="Low complexity" evidence="11">
    <location>
        <begin position="581"/>
        <end position="614"/>
    </location>
</feature>
<dbReference type="RefSeq" id="XP_028494775.1">
    <property type="nucleotide sequence ID" value="XM_028641221.1"/>
</dbReference>
<feature type="compositionally biased region" description="Acidic residues" evidence="11">
    <location>
        <begin position="439"/>
        <end position="452"/>
    </location>
</feature>
<feature type="compositionally biased region" description="Polar residues" evidence="11">
    <location>
        <begin position="943"/>
        <end position="957"/>
    </location>
</feature>
<dbReference type="CDD" id="cd09233">
    <property type="entry name" value="ACE1-Sec16-like"/>
    <property type="match status" value="1"/>
</dbReference>
<dbReference type="PANTHER" id="PTHR13402:SF6">
    <property type="entry name" value="SECRETORY 16, ISOFORM I"/>
    <property type="match status" value="1"/>
</dbReference>
<feature type="compositionally biased region" description="Low complexity" evidence="11">
    <location>
        <begin position="623"/>
        <end position="638"/>
    </location>
</feature>
<feature type="compositionally biased region" description="Pro residues" evidence="11">
    <location>
        <begin position="1891"/>
        <end position="1923"/>
    </location>
</feature>
<dbReference type="GO" id="GO:0012507">
    <property type="term" value="C:ER to Golgi transport vesicle membrane"/>
    <property type="evidence" value="ECO:0007669"/>
    <property type="project" value="TreeGrafter"/>
</dbReference>
<evidence type="ECO:0000313" key="15">
    <source>
        <dbReference type="Proteomes" id="UP000267145"/>
    </source>
</evidence>
<feature type="compositionally biased region" description="Low complexity" evidence="11">
    <location>
        <begin position="658"/>
        <end position="682"/>
    </location>
</feature>
<keyword evidence="7 10" id="KW-0072">Autophagy</keyword>
<dbReference type="PANTHER" id="PTHR13402">
    <property type="entry name" value="RGPR-RELATED"/>
    <property type="match status" value="1"/>
</dbReference>
<feature type="compositionally biased region" description="Low complexity" evidence="11">
    <location>
        <begin position="77"/>
        <end position="89"/>
    </location>
</feature>
<feature type="compositionally biased region" description="Low complexity" evidence="11">
    <location>
        <begin position="1576"/>
        <end position="1591"/>
    </location>
</feature>
<comment type="caution">
    <text evidence="14">The sequence shown here is derived from an EMBL/GenBank/DDBJ whole genome shotgun (WGS) entry which is preliminary data.</text>
</comment>
<feature type="compositionally biased region" description="Basic and acidic residues" evidence="11">
    <location>
        <begin position="394"/>
        <end position="404"/>
    </location>
</feature>
<keyword evidence="3 10" id="KW-0813">Transport</keyword>
<evidence type="ECO:0000313" key="14">
    <source>
        <dbReference type="EMBL" id="RNJ56617.1"/>
    </source>
</evidence>
<evidence type="ECO:0000256" key="7">
    <source>
        <dbReference type="ARBA" id="ARBA00023006"/>
    </source>
</evidence>
<evidence type="ECO:0000256" key="11">
    <source>
        <dbReference type="SAM" id="MobiDB-lite"/>
    </source>
</evidence>
<feature type="compositionally biased region" description="Basic and acidic residues" evidence="11">
    <location>
        <begin position="1780"/>
        <end position="1801"/>
    </location>
</feature>
<dbReference type="GO" id="GO:0006914">
    <property type="term" value="P:autophagy"/>
    <property type="evidence" value="ECO:0007669"/>
    <property type="project" value="UniProtKB-KW"/>
</dbReference>
<evidence type="ECO:0000256" key="8">
    <source>
        <dbReference type="ARBA" id="ARBA00023136"/>
    </source>
</evidence>
<feature type="compositionally biased region" description="Low complexity" evidence="11">
    <location>
        <begin position="129"/>
        <end position="148"/>
    </location>
</feature>
<gene>
    <name evidence="14" type="primary">SEC16</name>
    <name evidence="14" type="ORF">D7B24_007106</name>
</gene>
<dbReference type="Gene3D" id="1.25.40.1030">
    <property type="match status" value="1"/>
</dbReference>
<comment type="similarity">
    <text evidence="2 10">Belongs to the SEC16 family.</text>
</comment>
<organism evidence="14 15">
    <name type="scientific">Verticillium nonalfalfae</name>
    <dbReference type="NCBI Taxonomy" id="1051616"/>
    <lineage>
        <taxon>Eukaryota</taxon>
        <taxon>Fungi</taxon>
        <taxon>Dikarya</taxon>
        <taxon>Ascomycota</taxon>
        <taxon>Pezizomycotina</taxon>
        <taxon>Sordariomycetes</taxon>
        <taxon>Hypocreomycetidae</taxon>
        <taxon>Glomerellales</taxon>
        <taxon>Plectosphaerellaceae</taxon>
        <taxon>Verticillium</taxon>
    </lineage>
</organism>
<feature type="domain" description="Sec16 central conserved" evidence="13">
    <location>
        <begin position="1022"/>
        <end position="1140"/>
    </location>
</feature>
<keyword evidence="4 10" id="KW-0256">Endoplasmic reticulum</keyword>
<dbReference type="FunFam" id="1.25.40.1030:FF:000008">
    <property type="entry name" value="Protein transport protein sec16"/>
    <property type="match status" value="1"/>
</dbReference>
<feature type="region of interest" description="Disordered" evidence="11">
    <location>
        <begin position="333"/>
        <end position="352"/>
    </location>
</feature>
<feature type="compositionally biased region" description="Pro residues" evidence="11">
    <location>
        <begin position="683"/>
        <end position="694"/>
    </location>
</feature>
<dbReference type="STRING" id="1051616.A0A3M9Y7Z8"/>
<dbReference type="GO" id="GO:0070971">
    <property type="term" value="C:endoplasmic reticulum exit site"/>
    <property type="evidence" value="ECO:0007669"/>
    <property type="project" value="TreeGrafter"/>
</dbReference>
<evidence type="ECO:0000256" key="4">
    <source>
        <dbReference type="ARBA" id="ARBA00022824"/>
    </source>
</evidence>
<keyword evidence="5 10" id="KW-0931">ER-Golgi transport</keyword>
<proteinExistence type="inferred from homology"/>
<dbReference type="Pfam" id="PF12931">
    <property type="entry name" value="TPR_Sec16"/>
    <property type="match status" value="1"/>
</dbReference>
<dbReference type="GO" id="GO:0015031">
    <property type="term" value="P:protein transport"/>
    <property type="evidence" value="ECO:0007669"/>
    <property type="project" value="UniProtKB-KW"/>
</dbReference>
<feature type="domain" description="Sec16 Sec23-binding" evidence="12">
    <location>
        <begin position="1200"/>
        <end position="1502"/>
    </location>
</feature>
<feature type="compositionally biased region" description="Polar residues" evidence="11">
    <location>
        <begin position="1701"/>
        <end position="1713"/>
    </location>
</feature>
<evidence type="ECO:0000256" key="3">
    <source>
        <dbReference type="ARBA" id="ARBA00022448"/>
    </source>
</evidence>
<evidence type="ECO:0000256" key="5">
    <source>
        <dbReference type="ARBA" id="ARBA00022892"/>
    </source>
</evidence>
<sequence length="2005" mass="211053">MSSDEHVSSWHPALMPNSSASATVDGHPSAPAHTQPPPVQDSLEASEPYAHDTTTSSTDSSAQPEATADLDASLINEPTEPTPTSEATMPPVPDPIPQDESANRPWFAEEPVAQADAEGDWPVFDHPTSAPAEPEASPADAEAAAPAESSPPAPEVQAAGPVLGHSSTVSFARTVSHDINFHDDEDADWNLSRTDTDPFKFMPPSDRTNSFPVVPPASPPGASAGTQPLPATEAQHVIQATEQHQDDLDAPLSERAISPAQPHFADDPSDTPHINGYSEQAQYVGRDMTDADEDDVGSRFEEGLPLIPRAPEHTETAASASFFDHEASADDDFFSHVQDAGHDDTPPTLERKSTMQVLGAFGTNPLSRADTLEGMAEEDEHQATPSQALATEDDSSKPAPEDLAAKWQEAFAGDDDDEFLLDDNAGDSKPVDPAAFFGSDDEGFLDDDDDETAASAPAVQPPSLPAAQQQSLQGRYTPQSPSFPFPKAAATPSPYVPVAAAPPQTPTSAYAPSPAVTSFPAPTSYAAQSQPSPIQAAYGMPPPPRPEASKAQSFADKNKGGYTSPYDLPMDVKPRKRASMQQLPRAQVQAPPVQLPPRSSSMYAPSPTSSAPPSAGLPPPSPALALPSPGTAGPAAGLKPRAVTPSKENFFEDLPMTSRPRPASRQSSRLPSPALGGPASLPQGPPPGPPPGPPAAQYAPLPSSQSMELPKQEAPPALPRAESSGLTGLVAPPRVSPYAALQSNSPGTSSIPNNSRYSPAPPLAPAVNGTARPGSANRYSPAPPASRPPSATYSAAPPPAAVLPHLPRTSSPLAHFEVSHDRAQSAPVTNGEHGQHGQHGQQDRRISAQFEPRVNRVSSLPPTQEVEEDEGAKAEQSPQPIDAYAPLGATPASPPLARHTPPPSAHGYGPSMLSPPKRAAANYTPQPQSNPLSPEQRFAPPMRSQTQSPGSLQSRYQPSEAAARPASSHGAAAPQAAQPASAQHSYAAAPRTGRHRAPSQSLNMVAPTDGRENDPLKRWKGAPVFSWGIGGTIITSFPKEIPRYGMGQTAPMIVRTPGEVRVKQVKDIEPLEDRLAKFPGPLKGKSKKKETISWLTAGIESLEANLPGQTYSSQITHEDKRTTERVLLWKILRTFIEFDGALEGGAEVEAAVRDILSPEAKDEAAEAAPLYADGAAGVAFPATSTQMQADGVDSQTVVSIRKHLLAGDREQAVWAAVDKRLWGHAMLISNTVSPDLYKQVAQEFVRKEVNYPGHNNESIAALYKVLSGNFDECVDELVPSHARAGRQLMTTAATAEPAKDALDGLDKWRETLGLVLSNRSPDDTKALSALGDLLSTYGRAEAAHICFLFARKTIVFGGLDDQTASFVLLGADHKTQAEQFGKETEALLLSEVFEYGLSLASGANSAGVPHLAAYKLQHAATLAEHGFRDKALQYCDVIANSITAQTKRSPYHHALLEAAVDDLSKRLKQAPKGESSSWISKPSMNKVSDSMWNRFNKFVAGDEADGSGTATPGEPGAETGPFGRIAGGTPTISPSPSVSNFDVYGNNNPGYPVTAPAALAQGTRAASRYAPMGAQPSTPTTSYEPTSGYTPAAQSTQPSNDYGRASFDAPTRTSIDSQSGVTAGSYTPQAYNPAPYGAPLDGHAPQPDPAPSAYGPYGGLQEAPVITHQGSPAPPADDPTQFTPQGDQGYQPPSYGYEPSSFVTNAGPDSQQAEPEDAAASGGYEAPSYQPYSYEPPTYDPGVEPSNDDNDDDDKPKPKKKSFMDDDEDDIPALRPQGKSKSEKDKENDEMFRKAAEEDGKIQSGHAPFLYHNEANSSTAKRAGEQSAGKKGWGFGSWWGGKKDAMPDSNQGNKPIRAKLGESSSFVYDPDQKRWVNKKAGAEQTPAKTATPPPPKSTGTPPPPSSSAPPMGPPGGPPRPPMPIGAGSLSKAPSRESLDIPAGPPAMARSVSNSSTGPPSGPPSRPTTSMSNASSIDDLIGAAGPRRPGAKKARKSGRYVDIMAK</sequence>
<evidence type="ECO:0000256" key="6">
    <source>
        <dbReference type="ARBA" id="ARBA00022927"/>
    </source>
</evidence>
<protein>
    <recommendedName>
        <fullName evidence="10">Protein transport protein sec16</fullName>
    </recommendedName>
</protein>
<feature type="compositionally biased region" description="Basic residues" evidence="11">
    <location>
        <begin position="1988"/>
        <end position="1997"/>
    </location>
</feature>
<evidence type="ECO:0000256" key="10">
    <source>
        <dbReference type="RuleBase" id="RU364101"/>
    </source>
</evidence>